<reference evidence="3" key="1">
    <citation type="submission" date="2013-09" db="EMBL/GenBank/DDBJ databases">
        <title>The Genome Sequence of Anopheles culicifacies species A.</title>
        <authorList>
            <consortium name="The Broad Institute Genomics Platform"/>
            <person name="Neafsey D.E."/>
            <person name="Besansky N."/>
            <person name="Howell P."/>
            <person name="Walton C."/>
            <person name="Young S.K."/>
            <person name="Zeng Q."/>
            <person name="Gargeya S."/>
            <person name="Fitzgerald M."/>
            <person name="Haas B."/>
            <person name="Abouelleil A."/>
            <person name="Allen A.W."/>
            <person name="Alvarado L."/>
            <person name="Arachchi H.M."/>
            <person name="Berlin A.M."/>
            <person name="Chapman S.B."/>
            <person name="Gainer-Dewar J."/>
            <person name="Goldberg J."/>
            <person name="Griggs A."/>
            <person name="Gujja S."/>
            <person name="Hansen M."/>
            <person name="Howarth C."/>
            <person name="Imamovic A."/>
            <person name="Ireland A."/>
            <person name="Larimer J."/>
            <person name="McCowan C."/>
            <person name="Murphy C."/>
            <person name="Pearson M."/>
            <person name="Poon T.W."/>
            <person name="Priest M."/>
            <person name="Roberts A."/>
            <person name="Saif S."/>
            <person name="Shea T."/>
            <person name="Sisk P."/>
            <person name="Sykes S."/>
            <person name="Wortman J."/>
            <person name="Nusbaum C."/>
            <person name="Birren B."/>
        </authorList>
    </citation>
    <scope>NUCLEOTIDE SEQUENCE [LARGE SCALE GENOMIC DNA]</scope>
    <source>
        <strain evidence="3">A-37</strain>
    </source>
</reference>
<organism evidence="2 3">
    <name type="scientific">Anopheles culicifacies</name>
    <dbReference type="NCBI Taxonomy" id="139723"/>
    <lineage>
        <taxon>Eukaryota</taxon>
        <taxon>Metazoa</taxon>
        <taxon>Ecdysozoa</taxon>
        <taxon>Arthropoda</taxon>
        <taxon>Hexapoda</taxon>
        <taxon>Insecta</taxon>
        <taxon>Pterygota</taxon>
        <taxon>Neoptera</taxon>
        <taxon>Endopterygota</taxon>
        <taxon>Diptera</taxon>
        <taxon>Nematocera</taxon>
        <taxon>Culicoidea</taxon>
        <taxon>Culicidae</taxon>
        <taxon>Anophelinae</taxon>
        <taxon>Anopheles</taxon>
        <taxon>culicifacies species complex</taxon>
    </lineage>
</organism>
<name>A0A182M0N5_9DIPT</name>
<sequence>MVAASQKCLEMRLGGAPGGGDPLAMGAGNDYAELCDLGPSRWSSRSGYQQVASPPVNSIYHHTTAGAVGGVPSVSGSALGVGTGVATGHGVGHVGHGGLVAGGHVRSNSFEAEDVIGPYGSTRIGNSTSSLRGRSVPTSYHSNGTRDRGRRSPASSPPSTTHQIYRDRDRDRSIPNIHQLTTRTVSMSRDQQSDSSHGFGICVKGGKDSGK</sequence>
<keyword evidence="3" id="KW-1185">Reference proteome</keyword>
<evidence type="ECO:0000313" key="3">
    <source>
        <dbReference type="Proteomes" id="UP000075883"/>
    </source>
</evidence>
<dbReference type="Proteomes" id="UP000075883">
    <property type="component" value="Unassembled WGS sequence"/>
</dbReference>
<dbReference type="STRING" id="139723.A0A182M0N5"/>
<dbReference type="EnsemblMetazoa" id="ACUA006581-RA">
    <property type="protein sequence ID" value="ACUA006581-PA"/>
    <property type="gene ID" value="ACUA006581"/>
</dbReference>
<feature type="compositionally biased region" description="Polar residues" evidence="1">
    <location>
        <begin position="123"/>
        <end position="143"/>
    </location>
</feature>
<dbReference type="VEuPathDB" id="VectorBase:ACUA006581"/>
<reference evidence="2" key="2">
    <citation type="submission" date="2020-05" db="UniProtKB">
        <authorList>
            <consortium name="EnsemblMetazoa"/>
        </authorList>
    </citation>
    <scope>IDENTIFICATION</scope>
    <source>
        <strain evidence="2">A-37</strain>
    </source>
</reference>
<protein>
    <submittedName>
        <fullName evidence="2">Uncharacterized protein</fullName>
    </submittedName>
</protein>
<evidence type="ECO:0000256" key="1">
    <source>
        <dbReference type="SAM" id="MobiDB-lite"/>
    </source>
</evidence>
<dbReference type="EMBL" id="AXCM01010272">
    <property type="status" value="NOT_ANNOTATED_CDS"/>
    <property type="molecule type" value="Genomic_DNA"/>
</dbReference>
<dbReference type="AlphaFoldDB" id="A0A182M0N5"/>
<proteinExistence type="predicted"/>
<evidence type="ECO:0000313" key="2">
    <source>
        <dbReference type="EnsemblMetazoa" id="ACUA006581-PA"/>
    </source>
</evidence>
<feature type="compositionally biased region" description="Basic and acidic residues" evidence="1">
    <location>
        <begin position="164"/>
        <end position="173"/>
    </location>
</feature>
<feature type="compositionally biased region" description="Polar residues" evidence="1">
    <location>
        <begin position="176"/>
        <end position="196"/>
    </location>
</feature>
<accession>A0A182M0N5</accession>
<feature type="region of interest" description="Disordered" evidence="1">
    <location>
        <begin position="116"/>
        <end position="211"/>
    </location>
</feature>